<feature type="transmembrane region" description="Helical" evidence="1">
    <location>
        <begin position="33"/>
        <end position="56"/>
    </location>
</feature>
<keyword evidence="1" id="KW-1133">Transmembrane helix</keyword>
<sequence length="93" mass="9707">MSPNRVYWVSFVFCGLVTAANVGLTLTERSTAIATVAAALVGGVVILIAVAALWYPGDDSVATEWGPLVYFVAGSAVLYTALIAVDHLYSVVT</sequence>
<dbReference type="PATRIC" id="fig|662479.7.peg.2623"/>
<dbReference type="Proteomes" id="UP000011550">
    <property type="component" value="Unassembled WGS sequence"/>
</dbReference>
<dbReference type="RefSeq" id="WP_008320924.1">
    <property type="nucleotide sequence ID" value="NZ_AOLN01000018.1"/>
</dbReference>
<keyword evidence="1" id="KW-0812">Transmembrane</keyword>
<protein>
    <submittedName>
        <fullName evidence="2">Uncharacterized protein</fullName>
    </submittedName>
</protein>
<organism evidence="2 3">
    <name type="scientific">Haloferax mucosum ATCC BAA-1512</name>
    <dbReference type="NCBI Taxonomy" id="662479"/>
    <lineage>
        <taxon>Archaea</taxon>
        <taxon>Methanobacteriati</taxon>
        <taxon>Methanobacteriota</taxon>
        <taxon>Stenosarchaea group</taxon>
        <taxon>Halobacteria</taxon>
        <taxon>Halobacteriales</taxon>
        <taxon>Haloferacaceae</taxon>
        <taxon>Haloferax</taxon>
    </lineage>
</organism>
<name>M0I3A0_9EURY</name>
<dbReference type="AlphaFoldDB" id="M0I3A0"/>
<evidence type="ECO:0000313" key="3">
    <source>
        <dbReference type="Proteomes" id="UP000011550"/>
    </source>
</evidence>
<feature type="transmembrane region" description="Helical" evidence="1">
    <location>
        <begin position="6"/>
        <end position="26"/>
    </location>
</feature>
<proteinExistence type="predicted"/>
<dbReference type="EMBL" id="AOLN01000018">
    <property type="protein sequence ID" value="ELZ91226.1"/>
    <property type="molecule type" value="Genomic_DNA"/>
</dbReference>
<evidence type="ECO:0000313" key="2">
    <source>
        <dbReference type="EMBL" id="ELZ91226.1"/>
    </source>
</evidence>
<accession>M0I3A0</accession>
<feature type="transmembrane region" description="Helical" evidence="1">
    <location>
        <begin position="68"/>
        <end position="89"/>
    </location>
</feature>
<keyword evidence="3" id="KW-1185">Reference proteome</keyword>
<evidence type="ECO:0000256" key="1">
    <source>
        <dbReference type="SAM" id="Phobius"/>
    </source>
</evidence>
<comment type="caution">
    <text evidence="2">The sequence shown here is derived from an EMBL/GenBank/DDBJ whole genome shotgun (WGS) entry which is preliminary data.</text>
</comment>
<reference evidence="2 3" key="1">
    <citation type="journal article" date="2014" name="PLoS Genet.">
        <title>Phylogenetically driven sequencing of extremely halophilic archaea reveals strategies for static and dynamic osmo-response.</title>
        <authorList>
            <person name="Becker E.A."/>
            <person name="Seitzer P.M."/>
            <person name="Tritt A."/>
            <person name="Larsen D."/>
            <person name="Krusor M."/>
            <person name="Yao A.I."/>
            <person name="Wu D."/>
            <person name="Madern D."/>
            <person name="Eisen J.A."/>
            <person name="Darling A.E."/>
            <person name="Facciotti M.T."/>
        </authorList>
    </citation>
    <scope>NUCLEOTIDE SEQUENCE [LARGE SCALE GENOMIC DNA]</scope>
    <source>
        <strain evidence="2 3">ATCC BAA-1512</strain>
    </source>
</reference>
<dbReference type="STRING" id="662479.C440_12969"/>
<dbReference type="OrthoDB" id="292701at2157"/>
<keyword evidence="1" id="KW-0472">Membrane</keyword>
<gene>
    <name evidence="2" type="ORF">C440_12969</name>
</gene>